<name>A0A6J7H9H2_9ZZZZ</name>
<dbReference type="AlphaFoldDB" id="A0A6J7H9H2"/>
<keyword evidence="1" id="KW-1133">Transmembrane helix</keyword>
<protein>
    <submittedName>
        <fullName evidence="2">Unannotated protein</fullName>
    </submittedName>
</protein>
<dbReference type="EMBL" id="CAFBMK010000080">
    <property type="protein sequence ID" value="CAB4915788.1"/>
    <property type="molecule type" value="Genomic_DNA"/>
</dbReference>
<proteinExistence type="predicted"/>
<feature type="transmembrane region" description="Helical" evidence="1">
    <location>
        <begin position="51"/>
        <end position="81"/>
    </location>
</feature>
<gene>
    <name evidence="2" type="ORF">UFOPK3564_01553</name>
</gene>
<keyword evidence="1" id="KW-0812">Transmembrane</keyword>
<accession>A0A6J7H9H2</accession>
<dbReference type="Pfam" id="PF07332">
    <property type="entry name" value="Phage_holin_3_6"/>
    <property type="match status" value="1"/>
</dbReference>
<keyword evidence="1" id="KW-0472">Membrane</keyword>
<evidence type="ECO:0000313" key="2">
    <source>
        <dbReference type="EMBL" id="CAB4915788.1"/>
    </source>
</evidence>
<evidence type="ECO:0000256" key="1">
    <source>
        <dbReference type="SAM" id="Phobius"/>
    </source>
</evidence>
<sequence length="143" mass="15225">MGTPEQYPTQDELRTAPTGELFKRLSEDTSQLVKLEIELAKTEMTAKAKTFGAGAGLLGAAALFGFFAFAAFTTLLIALLATGMKTWIAAAIVMAIYAVIAAVAALMGKGRIQKATPPVPEQTIETVKEDVEWAKTRSTSATR</sequence>
<organism evidence="2">
    <name type="scientific">freshwater metagenome</name>
    <dbReference type="NCBI Taxonomy" id="449393"/>
    <lineage>
        <taxon>unclassified sequences</taxon>
        <taxon>metagenomes</taxon>
        <taxon>ecological metagenomes</taxon>
    </lineage>
</organism>
<dbReference type="InterPro" id="IPR009937">
    <property type="entry name" value="Phage_holin_3_6"/>
</dbReference>
<feature type="transmembrane region" description="Helical" evidence="1">
    <location>
        <begin position="87"/>
        <end position="107"/>
    </location>
</feature>
<reference evidence="2" key="1">
    <citation type="submission" date="2020-05" db="EMBL/GenBank/DDBJ databases">
        <authorList>
            <person name="Chiriac C."/>
            <person name="Salcher M."/>
            <person name="Ghai R."/>
            <person name="Kavagutti S V."/>
        </authorList>
    </citation>
    <scope>NUCLEOTIDE SEQUENCE</scope>
</reference>